<protein>
    <recommendedName>
        <fullName evidence="2">RING-type domain-containing protein</fullName>
    </recommendedName>
</protein>
<keyword evidence="1" id="KW-0479">Metal-binding</keyword>
<evidence type="ECO:0000313" key="4">
    <source>
        <dbReference type="Proteomes" id="UP000324800"/>
    </source>
</evidence>
<evidence type="ECO:0000256" key="1">
    <source>
        <dbReference type="PROSITE-ProRule" id="PRU00175"/>
    </source>
</evidence>
<dbReference type="EMBL" id="SNRW01000336">
    <property type="protein sequence ID" value="KAA6401778.1"/>
    <property type="molecule type" value="Genomic_DNA"/>
</dbReference>
<dbReference type="InterPro" id="IPR001841">
    <property type="entry name" value="Znf_RING"/>
</dbReference>
<dbReference type="InterPro" id="IPR013083">
    <property type="entry name" value="Znf_RING/FYVE/PHD"/>
</dbReference>
<dbReference type="Pfam" id="PF13639">
    <property type="entry name" value="zf-RING_2"/>
    <property type="match status" value="1"/>
</dbReference>
<comment type="caution">
    <text evidence="3">The sequence shown here is derived from an EMBL/GenBank/DDBJ whole genome shotgun (WGS) entry which is preliminary data.</text>
</comment>
<reference evidence="3 4" key="1">
    <citation type="submission" date="2019-03" db="EMBL/GenBank/DDBJ databases">
        <title>Single cell metagenomics reveals metabolic interactions within the superorganism composed of flagellate Streblomastix strix and complex community of Bacteroidetes bacteria on its surface.</title>
        <authorList>
            <person name="Treitli S.C."/>
            <person name="Kolisko M."/>
            <person name="Husnik F."/>
            <person name="Keeling P."/>
            <person name="Hampl V."/>
        </authorList>
    </citation>
    <scope>NUCLEOTIDE SEQUENCE [LARGE SCALE GENOMIC DNA]</scope>
    <source>
        <strain evidence="3">ST1C</strain>
    </source>
</reference>
<dbReference type="CDD" id="cd16448">
    <property type="entry name" value="RING-H2"/>
    <property type="match status" value="1"/>
</dbReference>
<name>A0A5J4X3J4_9EUKA</name>
<accession>A0A5J4X3J4</accession>
<keyword evidence="1" id="KW-0863">Zinc-finger</keyword>
<sequence>MLCRFFANFERGITTMTQMNIDVQIPDLNEGNSEHTDKPENIETFCSICQLSTNTEFHQLECGHTFHRLCLYEYLHFDKRRCPNCNQEFSLSFVQPIMWSVKNLGLSIESNFTQAQKLRQQWSIIKLRVFPPPNIYINKIRFFLHPAFSKSCVELTEHPFEIHVQLFNNDVFVVLEITFNGNNVFILAHRLMKEIQQRNYFFGQFNGVQIDSDDERMTNISRKV</sequence>
<feature type="domain" description="RING-type" evidence="2">
    <location>
        <begin position="46"/>
        <end position="86"/>
    </location>
</feature>
<keyword evidence="1" id="KW-0862">Zinc</keyword>
<dbReference type="Proteomes" id="UP000324800">
    <property type="component" value="Unassembled WGS sequence"/>
</dbReference>
<dbReference type="SUPFAM" id="SSF57850">
    <property type="entry name" value="RING/U-box"/>
    <property type="match status" value="1"/>
</dbReference>
<dbReference type="PROSITE" id="PS50089">
    <property type="entry name" value="ZF_RING_2"/>
    <property type="match status" value="1"/>
</dbReference>
<dbReference type="Gene3D" id="3.30.40.10">
    <property type="entry name" value="Zinc/RING finger domain, C3HC4 (zinc finger)"/>
    <property type="match status" value="1"/>
</dbReference>
<dbReference type="SMART" id="SM00184">
    <property type="entry name" value="RING"/>
    <property type="match status" value="1"/>
</dbReference>
<dbReference type="AlphaFoldDB" id="A0A5J4X3J4"/>
<dbReference type="OrthoDB" id="8062037at2759"/>
<proteinExistence type="predicted"/>
<evidence type="ECO:0000259" key="2">
    <source>
        <dbReference type="PROSITE" id="PS50089"/>
    </source>
</evidence>
<gene>
    <name evidence="3" type="ORF">EZS28_002700</name>
</gene>
<evidence type="ECO:0000313" key="3">
    <source>
        <dbReference type="EMBL" id="KAA6401778.1"/>
    </source>
</evidence>
<organism evidence="3 4">
    <name type="scientific">Streblomastix strix</name>
    <dbReference type="NCBI Taxonomy" id="222440"/>
    <lineage>
        <taxon>Eukaryota</taxon>
        <taxon>Metamonada</taxon>
        <taxon>Preaxostyla</taxon>
        <taxon>Oxymonadida</taxon>
        <taxon>Streblomastigidae</taxon>
        <taxon>Streblomastix</taxon>
    </lineage>
</organism>
<dbReference type="GO" id="GO:0008270">
    <property type="term" value="F:zinc ion binding"/>
    <property type="evidence" value="ECO:0007669"/>
    <property type="project" value="UniProtKB-KW"/>
</dbReference>